<evidence type="ECO:0000313" key="2">
    <source>
        <dbReference type="Proteomes" id="UP001057402"/>
    </source>
</evidence>
<evidence type="ECO:0000313" key="1">
    <source>
        <dbReference type="EMBL" id="KAI4324872.1"/>
    </source>
</evidence>
<sequence>MSSTLLILSLLTMSQISRYMAQSGSSRDSEVASSTSLSTGFGPWKSSLTLKLMELMPALIFLVTSDPLIFNRSPRAVTLSIKLSLIFASHHTSDHPKTFLKQP</sequence>
<keyword evidence="2" id="KW-1185">Reference proteome</keyword>
<accession>A0ACB9MMU8</accession>
<dbReference type="EMBL" id="CM042888">
    <property type="protein sequence ID" value="KAI4324872.1"/>
    <property type="molecule type" value="Genomic_DNA"/>
</dbReference>
<proteinExistence type="predicted"/>
<dbReference type="Proteomes" id="UP001057402">
    <property type="component" value="Chromosome 9"/>
</dbReference>
<organism evidence="1 2">
    <name type="scientific">Melastoma candidum</name>
    <dbReference type="NCBI Taxonomy" id="119954"/>
    <lineage>
        <taxon>Eukaryota</taxon>
        <taxon>Viridiplantae</taxon>
        <taxon>Streptophyta</taxon>
        <taxon>Embryophyta</taxon>
        <taxon>Tracheophyta</taxon>
        <taxon>Spermatophyta</taxon>
        <taxon>Magnoliopsida</taxon>
        <taxon>eudicotyledons</taxon>
        <taxon>Gunneridae</taxon>
        <taxon>Pentapetalae</taxon>
        <taxon>rosids</taxon>
        <taxon>malvids</taxon>
        <taxon>Myrtales</taxon>
        <taxon>Melastomataceae</taxon>
        <taxon>Melastomatoideae</taxon>
        <taxon>Melastomateae</taxon>
        <taxon>Melastoma</taxon>
    </lineage>
</organism>
<reference evidence="2" key="1">
    <citation type="journal article" date="2023" name="Front. Plant Sci.">
        <title>Chromosomal-level genome assembly of Melastoma candidum provides insights into trichome evolution.</title>
        <authorList>
            <person name="Zhong Y."/>
            <person name="Wu W."/>
            <person name="Sun C."/>
            <person name="Zou P."/>
            <person name="Liu Y."/>
            <person name="Dai S."/>
            <person name="Zhou R."/>
        </authorList>
    </citation>
    <scope>NUCLEOTIDE SEQUENCE [LARGE SCALE GENOMIC DNA]</scope>
</reference>
<gene>
    <name evidence="1" type="ORF">MLD38_030318</name>
</gene>
<comment type="caution">
    <text evidence="1">The sequence shown here is derived from an EMBL/GenBank/DDBJ whole genome shotgun (WGS) entry which is preliminary data.</text>
</comment>
<name>A0ACB9MMU8_9MYRT</name>
<protein>
    <submittedName>
        <fullName evidence="1">Uncharacterized protein</fullName>
    </submittedName>
</protein>